<organism evidence="4 5">
    <name type="scientific">Acuticoccus mangrovi</name>
    <dbReference type="NCBI Taxonomy" id="2796142"/>
    <lineage>
        <taxon>Bacteria</taxon>
        <taxon>Pseudomonadati</taxon>
        <taxon>Pseudomonadota</taxon>
        <taxon>Alphaproteobacteria</taxon>
        <taxon>Hyphomicrobiales</taxon>
        <taxon>Amorphaceae</taxon>
        <taxon>Acuticoccus</taxon>
    </lineage>
</organism>
<reference evidence="4" key="1">
    <citation type="submission" date="2020-12" db="EMBL/GenBank/DDBJ databases">
        <title>Bacterial taxonomy.</title>
        <authorList>
            <person name="Pan X."/>
        </authorList>
    </citation>
    <scope>NUCLEOTIDE SEQUENCE</scope>
    <source>
        <strain evidence="4">B2012</strain>
    </source>
</reference>
<keyword evidence="1 2" id="KW-0732">Signal</keyword>
<dbReference type="Gene3D" id="3.40.190.10">
    <property type="entry name" value="Periplasmic binding protein-like II"/>
    <property type="match status" value="2"/>
</dbReference>
<dbReference type="InterPro" id="IPR001638">
    <property type="entry name" value="Solute-binding_3/MltF_N"/>
</dbReference>
<evidence type="ECO:0000313" key="4">
    <source>
        <dbReference type="EMBL" id="MBJ3776441.1"/>
    </source>
</evidence>
<comment type="caution">
    <text evidence="4">The sequence shown here is derived from an EMBL/GenBank/DDBJ whole genome shotgun (WGS) entry which is preliminary data.</text>
</comment>
<dbReference type="Proteomes" id="UP000609531">
    <property type="component" value="Unassembled WGS sequence"/>
</dbReference>
<dbReference type="PANTHER" id="PTHR35936:SF17">
    <property type="entry name" value="ARGININE-BINDING EXTRACELLULAR PROTEIN ARTP"/>
    <property type="match status" value="1"/>
</dbReference>
<gene>
    <name evidence="4" type="ORF">JCR33_12115</name>
</gene>
<dbReference type="AlphaFoldDB" id="A0A934MHT7"/>
<dbReference type="Pfam" id="PF00497">
    <property type="entry name" value="SBP_bac_3"/>
    <property type="match status" value="1"/>
</dbReference>
<feature type="domain" description="Solute-binding protein family 3/N-terminal" evidence="3">
    <location>
        <begin position="37"/>
        <end position="259"/>
    </location>
</feature>
<accession>A0A934MHT7</accession>
<evidence type="ECO:0000256" key="2">
    <source>
        <dbReference type="SAM" id="SignalP"/>
    </source>
</evidence>
<evidence type="ECO:0000256" key="1">
    <source>
        <dbReference type="ARBA" id="ARBA00022729"/>
    </source>
</evidence>
<evidence type="ECO:0000313" key="5">
    <source>
        <dbReference type="Proteomes" id="UP000609531"/>
    </source>
</evidence>
<feature type="signal peptide" evidence="2">
    <location>
        <begin position="1"/>
        <end position="26"/>
    </location>
</feature>
<dbReference type="SUPFAM" id="SSF53850">
    <property type="entry name" value="Periplasmic binding protein-like II"/>
    <property type="match status" value="1"/>
</dbReference>
<sequence>MTLPTPVKIAVAAALAAAMVPATAMARDIEDIVQSKSFHIGVVPFDVDIIKDPTGSDYTGVFVEAIEHVCEEIKVTCEFQEYTWQSFIGALQSGQIDLSIATTYATIPRATAVLFSDPIYDLGYKAVTKEGDDRFTSVADLDSSDVMVAVAQGTGQMAWVQKVAPKAQLRVVPTEEGALLEVVTGRAMIAISASAAADHALKTQPGLAEALGGNIFDVNQVAWAMNRNDIGLKFFVDTALGKLKASGLLEELANKYDAPWKGTIAK</sequence>
<feature type="chain" id="PRO_5036745873" evidence="2">
    <location>
        <begin position="27"/>
        <end position="266"/>
    </location>
</feature>
<dbReference type="EMBL" id="JAEKJA010000009">
    <property type="protein sequence ID" value="MBJ3776441.1"/>
    <property type="molecule type" value="Genomic_DNA"/>
</dbReference>
<dbReference type="PANTHER" id="PTHR35936">
    <property type="entry name" value="MEMBRANE-BOUND LYTIC MUREIN TRANSGLYCOSYLASE F"/>
    <property type="match status" value="1"/>
</dbReference>
<dbReference type="RefSeq" id="WP_198882347.1">
    <property type="nucleotide sequence ID" value="NZ_JAEKJA010000009.1"/>
</dbReference>
<proteinExistence type="predicted"/>
<keyword evidence="5" id="KW-1185">Reference proteome</keyword>
<evidence type="ECO:0000259" key="3">
    <source>
        <dbReference type="SMART" id="SM00062"/>
    </source>
</evidence>
<dbReference type="CDD" id="cd13530">
    <property type="entry name" value="PBP2_peptides_like"/>
    <property type="match status" value="1"/>
</dbReference>
<name>A0A934MHT7_9HYPH</name>
<dbReference type="SMART" id="SM00062">
    <property type="entry name" value="PBPb"/>
    <property type="match status" value="1"/>
</dbReference>
<protein>
    <submittedName>
        <fullName evidence="4">Amino acid ABC transporter substrate-binding protein</fullName>
    </submittedName>
</protein>